<dbReference type="InterPro" id="IPR036188">
    <property type="entry name" value="FAD/NAD-bd_sf"/>
</dbReference>
<evidence type="ECO:0000256" key="4">
    <source>
        <dbReference type="ARBA" id="ARBA00023002"/>
    </source>
</evidence>
<organism evidence="7 8">
    <name type="scientific">Botryotinia calthae</name>
    <dbReference type="NCBI Taxonomy" id="38488"/>
    <lineage>
        <taxon>Eukaryota</taxon>
        <taxon>Fungi</taxon>
        <taxon>Dikarya</taxon>
        <taxon>Ascomycota</taxon>
        <taxon>Pezizomycotina</taxon>
        <taxon>Leotiomycetes</taxon>
        <taxon>Helotiales</taxon>
        <taxon>Sclerotiniaceae</taxon>
        <taxon>Botryotinia</taxon>
    </lineage>
</organism>
<dbReference type="AlphaFoldDB" id="A0A4Y8CV31"/>
<protein>
    <recommendedName>
        <fullName evidence="6">FAD-binding domain-containing protein</fullName>
    </recommendedName>
</protein>
<gene>
    <name evidence="7" type="ORF">BOTCAL_0303g00040</name>
</gene>
<dbReference type="Proteomes" id="UP000297299">
    <property type="component" value="Unassembled WGS sequence"/>
</dbReference>
<dbReference type="GO" id="GO:0071949">
    <property type="term" value="F:FAD binding"/>
    <property type="evidence" value="ECO:0007669"/>
    <property type="project" value="InterPro"/>
</dbReference>
<dbReference type="InterPro" id="IPR050493">
    <property type="entry name" value="FAD-dep_Monooxygenase_BioMet"/>
</dbReference>
<keyword evidence="4" id="KW-0560">Oxidoreductase</keyword>
<evidence type="ECO:0000256" key="3">
    <source>
        <dbReference type="ARBA" id="ARBA00022827"/>
    </source>
</evidence>
<dbReference type="Pfam" id="PF01494">
    <property type="entry name" value="FAD_binding_3"/>
    <property type="match status" value="1"/>
</dbReference>
<evidence type="ECO:0000259" key="6">
    <source>
        <dbReference type="Pfam" id="PF01494"/>
    </source>
</evidence>
<dbReference type="PRINTS" id="PR00420">
    <property type="entry name" value="RNGMNOXGNASE"/>
</dbReference>
<dbReference type="STRING" id="38488.A0A4Y8CV31"/>
<name>A0A4Y8CV31_9HELO</name>
<comment type="similarity">
    <text evidence="1">Belongs to the paxM FAD-dependent monooxygenase family.</text>
</comment>
<dbReference type="PANTHER" id="PTHR13789:SF238">
    <property type="entry name" value="PUTATIVE (AFU_ORTHOLOGUE AFUA_2G01680)-RELATED"/>
    <property type="match status" value="1"/>
</dbReference>
<evidence type="ECO:0000256" key="2">
    <source>
        <dbReference type="ARBA" id="ARBA00022630"/>
    </source>
</evidence>
<dbReference type="EMBL" id="PHWZ01000302">
    <property type="protein sequence ID" value="TEY47612.1"/>
    <property type="molecule type" value="Genomic_DNA"/>
</dbReference>
<evidence type="ECO:0000256" key="5">
    <source>
        <dbReference type="ARBA" id="ARBA00023033"/>
    </source>
</evidence>
<reference evidence="7 8" key="1">
    <citation type="submission" date="2017-11" db="EMBL/GenBank/DDBJ databases">
        <title>Comparative genomics of Botrytis spp.</title>
        <authorList>
            <person name="Valero-Jimenez C.A."/>
            <person name="Tapia P."/>
            <person name="Veloso J."/>
            <person name="Silva-Moreno E."/>
            <person name="Staats M."/>
            <person name="Valdes J.H."/>
            <person name="Van Kan J.A.L."/>
        </authorList>
    </citation>
    <scope>NUCLEOTIDE SEQUENCE [LARGE SCALE GENOMIC DNA]</scope>
    <source>
        <strain evidence="7 8">MUCL2830</strain>
    </source>
</reference>
<dbReference type="PANTHER" id="PTHR13789">
    <property type="entry name" value="MONOOXYGENASE"/>
    <property type="match status" value="1"/>
</dbReference>
<keyword evidence="3" id="KW-0274">FAD</keyword>
<evidence type="ECO:0000256" key="1">
    <source>
        <dbReference type="ARBA" id="ARBA00007992"/>
    </source>
</evidence>
<proteinExistence type="inferred from homology"/>
<dbReference type="Gene3D" id="3.50.50.60">
    <property type="entry name" value="FAD/NAD(P)-binding domain"/>
    <property type="match status" value="1"/>
</dbReference>
<feature type="domain" description="FAD-binding" evidence="6">
    <location>
        <begin position="16"/>
        <end position="340"/>
    </location>
</feature>
<comment type="caution">
    <text evidence="7">The sequence shown here is derived from an EMBL/GenBank/DDBJ whole genome shotgun (WGS) entry which is preliminary data.</text>
</comment>
<dbReference type="SUPFAM" id="SSF54373">
    <property type="entry name" value="FAD-linked reductases, C-terminal domain"/>
    <property type="match status" value="1"/>
</dbReference>
<evidence type="ECO:0000313" key="7">
    <source>
        <dbReference type="EMBL" id="TEY47612.1"/>
    </source>
</evidence>
<evidence type="ECO:0000313" key="8">
    <source>
        <dbReference type="Proteomes" id="UP000297299"/>
    </source>
</evidence>
<keyword evidence="2" id="KW-0285">Flavoprotein</keyword>
<keyword evidence="8" id="KW-1185">Reference proteome</keyword>
<dbReference type="GO" id="GO:0004497">
    <property type="term" value="F:monooxygenase activity"/>
    <property type="evidence" value="ECO:0007669"/>
    <property type="project" value="UniProtKB-KW"/>
</dbReference>
<dbReference type="SUPFAM" id="SSF51905">
    <property type="entry name" value="FAD/NAD(P)-binding domain"/>
    <property type="match status" value="1"/>
</dbReference>
<dbReference type="OrthoDB" id="16820at2759"/>
<accession>A0A4Y8CV31</accession>
<keyword evidence="5" id="KW-0503">Monooxygenase</keyword>
<sequence length="402" mass="45371">MSYVGAGIQVTPNSSKILRRLGIDSYIEKYCTNPVDLRMMRWKDGQVLVECPLREPAENVYMSPYWHVHRADLHRGLLDAATNLGCRIRLNSRVVNIDPSLPALATQDGKLYSADLIIASDGDYSSYWAFQNFKSNTRNTGLHSMACEVILGRAGAPIPTGQMAYRVVLPAKKLVGIPELEEIISVPRNNHWLGPNATILSYLLEGKEEKLLNLVFTCDANMPNGTNQRVQSSTELRNRFKDWDARIGMILDHVDTALEWRLYTHEELENWVHNSGKLCLIGDAAHAMTPYLAQGSAMGIEDAAILGTLLERFPTKDSLPEVLSMYCSLRRKRTAKVAKASIDSRYFTQMPDGDTQKRRDEYLLAHPGIWQGHMNIRSRQEFLDELFGYDAYKALDHISAVL</sequence>
<dbReference type="InterPro" id="IPR002938">
    <property type="entry name" value="FAD-bd"/>
</dbReference>